<accession>A0A9Y2INB2</accession>
<name>A0A9Y2INB2_9PSEU</name>
<dbReference type="RefSeq" id="WP_285972057.1">
    <property type="nucleotide sequence ID" value="NZ_CP127294.1"/>
</dbReference>
<dbReference type="KEGG" id="acab:QRX50_12215"/>
<dbReference type="AlphaFoldDB" id="A0A9Y2INB2"/>
<dbReference type="Proteomes" id="UP001236014">
    <property type="component" value="Chromosome"/>
</dbReference>
<proteinExistence type="predicted"/>
<gene>
    <name evidence="1" type="ORF">QRX50_12215</name>
</gene>
<evidence type="ECO:0000313" key="1">
    <source>
        <dbReference type="EMBL" id="WIX81463.1"/>
    </source>
</evidence>
<reference evidence="1 2" key="1">
    <citation type="submission" date="2023-06" db="EMBL/GenBank/DDBJ databases">
        <authorList>
            <person name="Oyuntsetseg B."/>
            <person name="Kim S.B."/>
        </authorList>
    </citation>
    <scope>NUCLEOTIDE SEQUENCE [LARGE SCALE GENOMIC DNA]</scope>
    <source>
        <strain evidence="1 2">2-15</strain>
    </source>
</reference>
<keyword evidence="2" id="KW-1185">Reference proteome</keyword>
<protein>
    <submittedName>
        <fullName evidence="1">Uncharacterized protein</fullName>
    </submittedName>
</protein>
<organism evidence="1 2">
    <name type="scientific">Amycolatopsis carbonis</name>
    <dbReference type="NCBI Taxonomy" id="715471"/>
    <lineage>
        <taxon>Bacteria</taxon>
        <taxon>Bacillati</taxon>
        <taxon>Actinomycetota</taxon>
        <taxon>Actinomycetes</taxon>
        <taxon>Pseudonocardiales</taxon>
        <taxon>Pseudonocardiaceae</taxon>
        <taxon>Amycolatopsis</taxon>
    </lineage>
</organism>
<sequence length="58" mass="6398">MSVPDPLTELLCAWRREISAAPMPVLVDTARAVRVVREAIRAGRVHASPDDACTRTRN</sequence>
<evidence type="ECO:0000313" key="2">
    <source>
        <dbReference type="Proteomes" id="UP001236014"/>
    </source>
</evidence>
<dbReference type="EMBL" id="CP127294">
    <property type="protein sequence ID" value="WIX81463.1"/>
    <property type="molecule type" value="Genomic_DNA"/>
</dbReference>